<reference evidence="4" key="1">
    <citation type="journal article" date="2023" name="Mol. Ecol. Resour.">
        <title>Chromosome-level genome assembly of a triploid poplar Populus alba 'Berolinensis'.</title>
        <authorList>
            <person name="Chen S."/>
            <person name="Yu Y."/>
            <person name="Wang X."/>
            <person name="Wang S."/>
            <person name="Zhang T."/>
            <person name="Zhou Y."/>
            <person name="He R."/>
            <person name="Meng N."/>
            <person name="Wang Y."/>
            <person name="Liu W."/>
            <person name="Liu Z."/>
            <person name="Liu J."/>
            <person name="Guo Q."/>
            <person name="Huang H."/>
            <person name="Sederoff R.R."/>
            <person name="Wang G."/>
            <person name="Qu G."/>
            <person name="Chen S."/>
        </authorList>
    </citation>
    <scope>NUCLEOTIDE SEQUENCE</scope>
    <source>
        <strain evidence="4">SC-2020</strain>
    </source>
</reference>
<sequence length="444" mass="48395">MSAQDSFSAMGITHDVRTCTANLNCDCEPTGLLLGVNGGTKARYVNRDSRKCSEIRGTASKLSRRRDSTFPVENQGKLYRISSENATEARNPDEHGLQNENIKAAGTSQTVSTSAYVAAEAKRSNGLKVRSGIVQFDPEVYGKSGLAQPHQLTQNSKHSAKAANDNRNPMRPVKKSGDKLPPTSGQDLGVKAKIVPLKYSSKPSSSAWKVKEKKETSKEPSNLSPNMSSSDQVHRGQPTQKGKCSAGAVKKSRNQIQAAKKSGNKITPTPEQEKEKEKKEPSEGPSNFPTKISLSDRAHRDQPVQKRKCSAEAVKKSGNQLPAIPKQVWQVKGKIASSKVFQVKKKTSSTLSSKTRSSHAKTRSFSPEHYIKGDGFVKLGHNCFLCENDLAHSPLPTDEELESDKFPDAAVLPCGHAFHAMCLQQAIPEDQLRDPSCFVCDSLQ</sequence>
<dbReference type="PANTHER" id="PTHR31150">
    <property type="entry name" value="EXPRESSED PROTEIN"/>
    <property type="match status" value="1"/>
</dbReference>
<feature type="region of interest" description="Disordered" evidence="2">
    <location>
        <begin position="147"/>
        <end position="317"/>
    </location>
</feature>
<dbReference type="SUPFAM" id="SSF57850">
    <property type="entry name" value="RING/U-box"/>
    <property type="match status" value="1"/>
</dbReference>
<dbReference type="Gene3D" id="3.30.40.10">
    <property type="entry name" value="Zinc/RING finger domain, C3HC4 (zinc finger)"/>
    <property type="match status" value="1"/>
</dbReference>
<keyword evidence="1" id="KW-0862">Zinc</keyword>
<evidence type="ECO:0000259" key="3">
    <source>
        <dbReference type="PROSITE" id="PS50089"/>
    </source>
</evidence>
<feature type="compositionally biased region" description="Basic and acidic residues" evidence="2">
    <location>
        <begin position="271"/>
        <end position="282"/>
    </location>
</feature>
<evidence type="ECO:0000256" key="2">
    <source>
        <dbReference type="SAM" id="MobiDB-lite"/>
    </source>
</evidence>
<accession>A0AAD6W019</accession>
<feature type="compositionally biased region" description="Basic and acidic residues" evidence="2">
    <location>
        <begin position="209"/>
        <end position="218"/>
    </location>
</feature>
<dbReference type="Proteomes" id="UP001164929">
    <property type="component" value="Chromosome 6"/>
</dbReference>
<feature type="compositionally biased region" description="Polar residues" evidence="2">
    <location>
        <begin position="219"/>
        <end position="242"/>
    </location>
</feature>
<dbReference type="AlphaFoldDB" id="A0AAD6W019"/>
<name>A0AAD6W019_9ROSI</name>
<dbReference type="GO" id="GO:0008270">
    <property type="term" value="F:zinc ion binding"/>
    <property type="evidence" value="ECO:0007669"/>
    <property type="project" value="UniProtKB-KW"/>
</dbReference>
<evidence type="ECO:0000256" key="1">
    <source>
        <dbReference type="PROSITE-ProRule" id="PRU00175"/>
    </source>
</evidence>
<keyword evidence="5" id="KW-1185">Reference proteome</keyword>
<proteinExistence type="predicted"/>
<organism evidence="4 5">
    <name type="scientific">Populus alba x Populus x berolinensis</name>
    <dbReference type="NCBI Taxonomy" id="444605"/>
    <lineage>
        <taxon>Eukaryota</taxon>
        <taxon>Viridiplantae</taxon>
        <taxon>Streptophyta</taxon>
        <taxon>Embryophyta</taxon>
        <taxon>Tracheophyta</taxon>
        <taxon>Spermatophyta</taxon>
        <taxon>Magnoliopsida</taxon>
        <taxon>eudicotyledons</taxon>
        <taxon>Gunneridae</taxon>
        <taxon>Pentapetalae</taxon>
        <taxon>rosids</taxon>
        <taxon>fabids</taxon>
        <taxon>Malpighiales</taxon>
        <taxon>Salicaceae</taxon>
        <taxon>Saliceae</taxon>
        <taxon>Populus</taxon>
    </lineage>
</organism>
<dbReference type="SMART" id="SM00184">
    <property type="entry name" value="RING"/>
    <property type="match status" value="1"/>
</dbReference>
<dbReference type="InterPro" id="IPR001841">
    <property type="entry name" value="Znf_RING"/>
</dbReference>
<feature type="domain" description="RING-type" evidence="3">
    <location>
        <begin position="383"/>
        <end position="441"/>
    </location>
</feature>
<comment type="caution">
    <text evidence="4">The sequence shown here is derived from an EMBL/GenBank/DDBJ whole genome shotgun (WGS) entry which is preliminary data.</text>
</comment>
<keyword evidence="1" id="KW-0479">Metal-binding</keyword>
<gene>
    <name evidence="4" type="ORF">NC653_016995</name>
</gene>
<evidence type="ECO:0000313" key="5">
    <source>
        <dbReference type="Proteomes" id="UP001164929"/>
    </source>
</evidence>
<keyword evidence="1" id="KW-0863">Zinc-finger</keyword>
<dbReference type="PROSITE" id="PS50089">
    <property type="entry name" value="ZF_RING_2"/>
    <property type="match status" value="1"/>
</dbReference>
<feature type="compositionally biased region" description="Basic and acidic residues" evidence="2">
    <location>
        <begin position="294"/>
        <end position="315"/>
    </location>
</feature>
<evidence type="ECO:0000313" key="4">
    <source>
        <dbReference type="EMBL" id="KAJ6994037.1"/>
    </source>
</evidence>
<dbReference type="PANTHER" id="PTHR31150:SF6">
    <property type="entry name" value="ZINC ION BINDING PROTEIN"/>
    <property type="match status" value="1"/>
</dbReference>
<dbReference type="InterPro" id="IPR013083">
    <property type="entry name" value="Znf_RING/FYVE/PHD"/>
</dbReference>
<protein>
    <recommendedName>
        <fullName evidence="3">RING-type domain-containing protein</fullName>
    </recommendedName>
</protein>
<dbReference type="EMBL" id="JAQIZT010000006">
    <property type="protein sequence ID" value="KAJ6994037.1"/>
    <property type="molecule type" value="Genomic_DNA"/>
</dbReference>